<dbReference type="RefSeq" id="WP_051623130.1">
    <property type="nucleotide sequence ID" value="NZ_AP020335.1"/>
</dbReference>
<name>A0A066ZRJ8_HYDMR</name>
<dbReference type="GO" id="GO:0046872">
    <property type="term" value="F:metal ion binding"/>
    <property type="evidence" value="ECO:0007669"/>
    <property type="project" value="UniProtKB-KW"/>
</dbReference>
<proteinExistence type="inferred from homology"/>
<gene>
    <name evidence="12" type="ORF">EI16_09220</name>
</gene>
<dbReference type="InterPro" id="IPR003374">
    <property type="entry name" value="ApbE-like_sf"/>
</dbReference>
<evidence type="ECO:0000256" key="5">
    <source>
        <dbReference type="ARBA" id="ARBA00022630"/>
    </source>
</evidence>
<keyword evidence="8" id="KW-0274">FAD</keyword>
<evidence type="ECO:0000313" key="12">
    <source>
        <dbReference type="EMBL" id="KDN96438.1"/>
    </source>
</evidence>
<dbReference type="EC" id="2.7.1.180" evidence="3"/>
<keyword evidence="9" id="KW-0460">Magnesium</keyword>
<evidence type="ECO:0000256" key="11">
    <source>
        <dbReference type="ARBA" id="ARBA00048540"/>
    </source>
</evidence>
<comment type="catalytic activity">
    <reaction evidence="11">
        <text>L-threonyl-[protein] + FAD = FMN-L-threonyl-[protein] + AMP + H(+)</text>
        <dbReference type="Rhea" id="RHEA:36847"/>
        <dbReference type="Rhea" id="RHEA-COMP:11060"/>
        <dbReference type="Rhea" id="RHEA-COMP:11061"/>
        <dbReference type="ChEBI" id="CHEBI:15378"/>
        <dbReference type="ChEBI" id="CHEBI:30013"/>
        <dbReference type="ChEBI" id="CHEBI:57692"/>
        <dbReference type="ChEBI" id="CHEBI:74257"/>
        <dbReference type="ChEBI" id="CHEBI:456215"/>
        <dbReference type="EC" id="2.7.1.180"/>
    </reaction>
</comment>
<keyword evidence="13" id="KW-1185">Reference proteome</keyword>
<evidence type="ECO:0000256" key="10">
    <source>
        <dbReference type="ARBA" id="ARBA00031306"/>
    </source>
</evidence>
<dbReference type="AlphaFoldDB" id="A0A066ZRJ8"/>
<keyword evidence="5" id="KW-0285">Flavoprotein</keyword>
<accession>A0A066ZRJ8</accession>
<evidence type="ECO:0000256" key="1">
    <source>
        <dbReference type="ARBA" id="ARBA00001946"/>
    </source>
</evidence>
<evidence type="ECO:0000256" key="4">
    <source>
        <dbReference type="ARBA" id="ARBA00016337"/>
    </source>
</evidence>
<comment type="cofactor">
    <cofactor evidence="1">
        <name>Mg(2+)</name>
        <dbReference type="ChEBI" id="CHEBI:18420"/>
    </cofactor>
</comment>
<dbReference type="Pfam" id="PF02424">
    <property type="entry name" value="ApbE"/>
    <property type="match status" value="1"/>
</dbReference>
<evidence type="ECO:0000256" key="9">
    <source>
        <dbReference type="ARBA" id="ARBA00022842"/>
    </source>
</evidence>
<evidence type="ECO:0000313" key="13">
    <source>
        <dbReference type="Proteomes" id="UP000027341"/>
    </source>
</evidence>
<dbReference type="GO" id="GO:0016740">
    <property type="term" value="F:transferase activity"/>
    <property type="evidence" value="ECO:0007669"/>
    <property type="project" value="UniProtKB-KW"/>
</dbReference>
<dbReference type="SUPFAM" id="SSF143631">
    <property type="entry name" value="ApbE-like"/>
    <property type="match status" value="1"/>
</dbReference>
<dbReference type="EMBL" id="JMIU01000001">
    <property type="protein sequence ID" value="KDN96438.1"/>
    <property type="molecule type" value="Genomic_DNA"/>
</dbReference>
<reference evidence="12 13" key="1">
    <citation type="submission" date="2014-04" db="EMBL/GenBank/DDBJ databases">
        <title>Draft genome sequence of Hydrogenovibrio marinus MH-110, a model organism for aerobic H2 metabolism.</title>
        <authorList>
            <person name="Cha H.J."/>
            <person name="Jo B.H."/>
            <person name="Hwang B.H."/>
        </authorList>
    </citation>
    <scope>NUCLEOTIDE SEQUENCE [LARGE SCALE GENOMIC DNA]</scope>
    <source>
        <strain evidence="12 13">MH-110</strain>
    </source>
</reference>
<evidence type="ECO:0000256" key="8">
    <source>
        <dbReference type="ARBA" id="ARBA00022827"/>
    </source>
</evidence>
<dbReference type="Proteomes" id="UP000027341">
    <property type="component" value="Unassembled WGS sequence"/>
</dbReference>
<keyword evidence="7" id="KW-0479">Metal-binding</keyword>
<evidence type="ECO:0000256" key="7">
    <source>
        <dbReference type="ARBA" id="ARBA00022723"/>
    </source>
</evidence>
<dbReference type="STRING" id="28885.EI16_09220"/>
<keyword evidence="6" id="KW-0808">Transferase</keyword>
<dbReference type="InterPro" id="IPR024932">
    <property type="entry name" value="ApbE"/>
</dbReference>
<comment type="similarity">
    <text evidence="2">Belongs to the ApbE family.</text>
</comment>
<evidence type="ECO:0000256" key="6">
    <source>
        <dbReference type="ARBA" id="ARBA00022679"/>
    </source>
</evidence>
<dbReference type="Gene3D" id="3.10.520.10">
    <property type="entry name" value="ApbE-like domains"/>
    <property type="match status" value="1"/>
</dbReference>
<evidence type="ECO:0000256" key="3">
    <source>
        <dbReference type="ARBA" id="ARBA00011955"/>
    </source>
</evidence>
<sequence>MLGTFIEIGLAVDSQMHSAFDAAFFKIEQIQSLMSFHNPKSELSKINKHPYDWVQVSRQTVQVFRLAKQLSERSQGLFNPTVGGELIERRVLPNHFTRPFELKGSEKDIEIDGQNIRLNAPFLVTLDGIAKGYAVDQAVAKLRSLGVEHGWINAGGDIRVFGNLKLPVALRQQQTVDISEMPVCELQNQSIASSHVGQPIDETFPGHILATDNRKPTPALVSVVAKEAWLADGLTKVFGLANEEERENFAQVFDVSYYHLPFELSTQS</sequence>
<dbReference type="PANTHER" id="PTHR30040:SF2">
    <property type="entry name" value="FAD:PROTEIN FMN TRANSFERASE"/>
    <property type="match status" value="1"/>
</dbReference>
<dbReference type="PANTHER" id="PTHR30040">
    <property type="entry name" value="THIAMINE BIOSYNTHESIS LIPOPROTEIN APBE"/>
    <property type="match status" value="1"/>
</dbReference>
<organism evidence="12 13">
    <name type="scientific">Hydrogenovibrio marinus</name>
    <dbReference type="NCBI Taxonomy" id="28885"/>
    <lineage>
        <taxon>Bacteria</taxon>
        <taxon>Pseudomonadati</taxon>
        <taxon>Pseudomonadota</taxon>
        <taxon>Gammaproteobacteria</taxon>
        <taxon>Thiotrichales</taxon>
        <taxon>Piscirickettsiaceae</taxon>
        <taxon>Hydrogenovibrio</taxon>
    </lineage>
</organism>
<protein>
    <recommendedName>
        <fullName evidence="4">FAD:protein FMN transferase</fullName>
        <ecNumber evidence="3">2.7.1.180</ecNumber>
    </recommendedName>
    <alternativeName>
        <fullName evidence="10">Flavin transferase</fullName>
    </alternativeName>
</protein>
<evidence type="ECO:0000256" key="2">
    <source>
        <dbReference type="ARBA" id="ARBA00008282"/>
    </source>
</evidence>
<comment type="caution">
    <text evidence="12">The sequence shown here is derived from an EMBL/GenBank/DDBJ whole genome shotgun (WGS) entry which is preliminary data.</text>
</comment>